<keyword evidence="2" id="KW-0342">GTP-binding</keyword>
<dbReference type="PANTHER" id="PTHR11566:SF131">
    <property type="entry name" value="GTPASE, PUTATIVE (AFU_ORTHOLOGUE AFUA_6G07630)-RELATED"/>
    <property type="match status" value="1"/>
</dbReference>
<dbReference type="SMART" id="SM00053">
    <property type="entry name" value="DYNc"/>
    <property type="match status" value="2"/>
</dbReference>
<dbReference type="Proteomes" id="UP001437256">
    <property type="component" value="Unassembled WGS sequence"/>
</dbReference>
<dbReference type="InterPro" id="IPR022812">
    <property type="entry name" value="Dynamin"/>
</dbReference>
<feature type="compositionally biased region" description="Low complexity" evidence="3">
    <location>
        <begin position="1433"/>
        <end position="1448"/>
    </location>
</feature>
<sequence>MSHATPPSASSSSHLTASNYASRRKDLLAVVNQLRSLGAQGELDLPRIVIIGNQSAGKSSVVEAISGINLPRDAGTCTRAPIECRLTSSEEPWSCQIYIREEYGSTGKRLDEVKNKPFGRVITNKADVEDALRRAQFAVLNPKVDHQTILKTSIDSLSDLSTPQSMSFSRNVVCVDLKGPDLTDLAFIDLPGIIQNADDETVSLVEEMVVSHIDGNCLILVALPMTDDIENQKALRLARQADVEGSRTIGVLTKPDMLGAGSLKALELWNDVIEGRRHPLQHGYYVTRQLNDAERTKNVTPAEARRLEESFFMNTQPWSKSRCADRFGTKSLSNALSMLLMNIINDSLPRIKQETEQQLKMCKEELFHIPVRIEEDPVTYILNAIIAFAGEFQGFVQGGSANTASLIQSHKTEYEKFKVAVRKTAPNFVPFHAGESADGWDENFEDGSAEDTPQSTQRPFNLTAMRNHIKKSMTRELPNNVPFEAKVALIRQFQAKWQSAAINDCYRAVKQLTLQLVMRLVQDRFQRHHLLLSDVKSSVSKLFSRHDQRCLMFLEAALEMEMTPATQNNHYLQSSTEKWHAKYKSARTGTVPITKSAYEPPKLDGGLFNFNKGSTDSPFAKPPPLPTPAEAPTLNTAPNPASAFGAKKPPTNSGSSFAEPTSYNSVFANTPSGSSNSMFALSGSTSQPLQKSAIPFSFESFKPATPASSTPSAKPNTPEPLVAGSEDANELLAMLAKHGYYVSSLDDLAKLKPGDEYETELLVMAEVRGYFQVSYKRIIDNIPGLIDLRFLKELGKELQPFLVKQLGLGTAAANEKCAEYLTEDRVIIAKRNELEARQARLESVQGELNNFQLSAQTELDLPRIAVIGNQSAGKSSVVEAISGINVPRDAGTCTRCPMECRLSSSSGDWCCRMYIRTEYDAGGKSLNEVKEVPFGRRITDKSEVENAIRRAQFAVLNPGVKHEAILSSDVDKLSSLVSGEPALPFSRNVVCIDLEGPDLTDLSFSDLPGIIQNAPQESMITLVEDMVLSHIEGKCLILVALPMTDDIENQKALRLAKKVDPSGRRTIGVMTKPDMLNAGSKKALDLWLEVIEGKRHGLHHGYYCTRQPNDLERSKDITPAIARKLESQFFETSSPWAQSTHKHRFGTTNLSTALNNHLITIINDSLPRITQEAFERLQACKVELAEIPEAIAEDPATYLLNATIAFCADFQRYVDGDTGNSADLIQAHKRSYERFKYAIRSTAPEFSPLLDYEEQSSPSTSSREGSSSCISYNLTRMHIHIKNSVTRELPNNVPFKAKASLIQEFQSNWPEAAEECFQQVHKVTEQRLFEIIDDRFQRHSRLQGDMRNLVRELLETHSNRCLMFVNATLECEQTPYTQNTHYLQTCTEKWLGEYKATRADRIKALRAPESPITTDNANARLTKPLPKRAALQSESTPPSPAASSPAPANEQGPPSTNQTPEKKLSPEALNELLSTLAKHGYTGLTEEDLGKLKPVDEYETELLVMAEVRGYFQVAYKVRWAIFLTCVLSSDFSTLLNSKPFSE</sequence>
<proteinExistence type="predicted"/>
<accession>A0ABR2ZZP8</accession>
<dbReference type="InterPro" id="IPR030381">
    <property type="entry name" value="G_DYNAMIN_dom"/>
</dbReference>
<dbReference type="Gene3D" id="3.40.50.300">
    <property type="entry name" value="P-loop containing nucleotide triphosphate hydrolases"/>
    <property type="match status" value="2"/>
</dbReference>
<gene>
    <name evidence="6" type="ORF">AAF712_005878</name>
</gene>
<dbReference type="InterPro" id="IPR001401">
    <property type="entry name" value="Dynamin_GTPase"/>
</dbReference>
<name>A0ABR2ZZP8_9AGAR</name>
<feature type="domain" description="Dynamin-type G" evidence="5">
    <location>
        <begin position="42"/>
        <end position="349"/>
    </location>
</feature>
<dbReference type="PROSITE" id="PS51718">
    <property type="entry name" value="G_DYNAMIN_2"/>
    <property type="match status" value="2"/>
</dbReference>
<keyword evidence="1" id="KW-0547">Nucleotide-binding</keyword>
<feature type="region of interest" description="Disordered" evidence="3">
    <location>
        <begin position="612"/>
        <end position="657"/>
    </location>
</feature>
<feature type="compositionally biased region" description="Acidic residues" evidence="3">
    <location>
        <begin position="438"/>
        <end position="449"/>
    </location>
</feature>
<evidence type="ECO:0000256" key="2">
    <source>
        <dbReference type="ARBA" id="ARBA00023134"/>
    </source>
</evidence>
<dbReference type="EMBL" id="JBBXMP010000029">
    <property type="protein sequence ID" value="KAL0067091.1"/>
    <property type="molecule type" value="Genomic_DNA"/>
</dbReference>
<feature type="domain" description="GED" evidence="4">
    <location>
        <begin position="760"/>
        <end position="856"/>
    </location>
</feature>
<organism evidence="6 7">
    <name type="scientific">Marasmius tenuissimus</name>
    <dbReference type="NCBI Taxonomy" id="585030"/>
    <lineage>
        <taxon>Eukaryota</taxon>
        <taxon>Fungi</taxon>
        <taxon>Dikarya</taxon>
        <taxon>Basidiomycota</taxon>
        <taxon>Agaricomycotina</taxon>
        <taxon>Agaricomycetes</taxon>
        <taxon>Agaricomycetidae</taxon>
        <taxon>Agaricales</taxon>
        <taxon>Marasmiineae</taxon>
        <taxon>Marasmiaceae</taxon>
        <taxon>Marasmius</taxon>
    </lineage>
</organism>
<reference evidence="6 7" key="1">
    <citation type="submission" date="2024-05" db="EMBL/GenBank/DDBJ databases">
        <title>A draft genome resource for the thread blight pathogen Marasmius tenuissimus strain MS-2.</title>
        <authorList>
            <person name="Yulfo-Soto G.E."/>
            <person name="Baruah I.K."/>
            <person name="Amoako-Attah I."/>
            <person name="Bukari Y."/>
            <person name="Meinhardt L.W."/>
            <person name="Bailey B.A."/>
            <person name="Cohen S.P."/>
        </authorList>
    </citation>
    <scope>NUCLEOTIDE SEQUENCE [LARGE SCALE GENOMIC DNA]</scope>
    <source>
        <strain evidence="6 7">MS-2</strain>
    </source>
</reference>
<evidence type="ECO:0000256" key="1">
    <source>
        <dbReference type="ARBA" id="ARBA00022741"/>
    </source>
</evidence>
<evidence type="ECO:0000256" key="3">
    <source>
        <dbReference type="SAM" id="MobiDB-lite"/>
    </source>
</evidence>
<dbReference type="PRINTS" id="PR00195">
    <property type="entry name" value="DYNAMIN"/>
</dbReference>
<evidence type="ECO:0000259" key="5">
    <source>
        <dbReference type="PROSITE" id="PS51718"/>
    </source>
</evidence>
<dbReference type="InterPro" id="IPR027417">
    <property type="entry name" value="P-loop_NTPase"/>
</dbReference>
<feature type="compositionally biased region" description="Low complexity" evidence="3">
    <location>
        <begin position="630"/>
        <end position="643"/>
    </location>
</feature>
<feature type="compositionally biased region" description="Pro residues" evidence="3">
    <location>
        <begin position="620"/>
        <end position="629"/>
    </location>
</feature>
<dbReference type="Pfam" id="PF02212">
    <property type="entry name" value="GED"/>
    <property type="match status" value="1"/>
</dbReference>
<feature type="region of interest" description="Disordered" evidence="3">
    <location>
        <begin position="434"/>
        <end position="456"/>
    </location>
</feature>
<evidence type="ECO:0000313" key="6">
    <source>
        <dbReference type="EMBL" id="KAL0067091.1"/>
    </source>
</evidence>
<evidence type="ECO:0000259" key="4">
    <source>
        <dbReference type="PROSITE" id="PS51388"/>
    </source>
</evidence>
<feature type="domain" description="Dynamin-type G" evidence="5">
    <location>
        <begin position="858"/>
        <end position="1167"/>
    </location>
</feature>
<dbReference type="PANTHER" id="PTHR11566">
    <property type="entry name" value="DYNAMIN"/>
    <property type="match status" value="1"/>
</dbReference>
<dbReference type="Pfam" id="PF01031">
    <property type="entry name" value="Dynamin_M"/>
    <property type="match status" value="2"/>
</dbReference>
<dbReference type="CDD" id="cd08771">
    <property type="entry name" value="DLP_1"/>
    <property type="match status" value="2"/>
</dbReference>
<dbReference type="Pfam" id="PF00350">
    <property type="entry name" value="Dynamin_N"/>
    <property type="match status" value="2"/>
</dbReference>
<keyword evidence="7" id="KW-1185">Reference proteome</keyword>
<dbReference type="Gene3D" id="1.20.120.1240">
    <property type="entry name" value="Dynamin, middle domain"/>
    <property type="match status" value="2"/>
</dbReference>
<dbReference type="InterPro" id="IPR000375">
    <property type="entry name" value="Dynamin_stalk"/>
</dbReference>
<dbReference type="InterPro" id="IPR020850">
    <property type="entry name" value="GED_dom"/>
</dbReference>
<dbReference type="SUPFAM" id="SSF52540">
    <property type="entry name" value="P-loop containing nucleoside triphosphate hydrolases"/>
    <property type="match status" value="2"/>
</dbReference>
<evidence type="ECO:0000313" key="7">
    <source>
        <dbReference type="Proteomes" id="UP001437256"/>
    </source>
</evidence>
<dbReference type="InterPro" id="IPR003130">
    <property type="entry name" value="GED"/>
</dbReference>
<protein>
    <submittedName>
        <fullName evidence="6">Uncharacterized protein</fullName>
    </submittedName>
</protein>
<dbReference type="InterPro" id="IPR045063">
    <property type="entry name" value="Dynamin_N"/>
</dbReference>
<feature type="region of interest" description="Disordered" evidence="3">
    <location>
        <begin position="1405"/>
        <end position="1462"/>
    </location>
</feature>
<dbReference type="PROSITE" id="PS51388">
    <property type="entry name" value="GED"/>
    <property type="match status" value="1"/>
</dbReference>
<comment type="caution">
    <text evidence="6">The sequence shown here is derived from an EMBL/GenBank/DDBJ whole genome shotgun (WGS) entry which is preliminary data.</text>
</comment>